<evidence type="ECO:0000313" key="5">
    <source>
        <dbReference type="Proteomes" id="UP000771749"/>
    </source>
</evidence>
<feature type="transmembrane region" description="Helical" evidence="2">
    <location>
        <begin position="43"/>
        <end position="65"/>
    </location>
</feature>
<dbReference type="InterPro" id="IPR025665">
    <property type="entry name" value="Beta-barrel_OMP_2"/>
</dbReference>
<feature type="compositionally biased region" description="Polar residues" evidence="1">
    <location>
        <begin position="154"/>
        <end position="163"/>
    </location>
</feature>
<evidence type="ECO:0000313" key="4">
    <source>
        <dbReference type="EMBL" id="MBO8454264.1"/>
    </source>
</evidence>
<evidence type="ECO:0000259" key="3">
    <source>
        <dbReference type="Pfam" id="PF13568"/>
    </source>
</evidence>
<reference evidence="4" key="1">
    <citation type="submission" date="2020-10" db="EMBL/GenBank/DDBJ databases">
        <authorList>
            <person name="Gilroy R."/>
        </authorList>
    </citation>
    <scope>NUCLEOTIDE SEQUENCE</scope>
    <source>
        <strain evidence="4">F1-3629</strain>
    </source>
</reference>
<protein>
    <submittedName>
        <fullName evidence="4">Outer membrane beta-barrel protein</fullName>
    </submittedName>
</protein>
<dbReference type="Pfam" id="PF13568">
    <property type="entry name" value="OMP_b-brl_2"/>
    <property type="match status" value="1"/>
</dbReference>
<keyword evidence="2" id="KW-0472">Membrane</keyword>
<evidence type="ECO:0000256" key="2">
    <source>
        <dbReference type="SAM" id="Phobius"/>
    </source>
</evidence>
<evidence type="ECO:0000256" key="1">
    <source>
        <dbReference type="SAM" id="MobiDB-lite"/>
    </source>
</evidence>
<sequence>MLEDDNIFDREIKSILDEGREEVPDRVWDAVQSRISGKKRKSAVMWAGWAAVSAAAAVAAVLFLGPPSADKGQDIEVLPSGQGRILTETLAPSGPSDTGSTGEDTGLFVPQSVSDGMNQDSGYLAETQEQSPAPAELEDPQKPDLPAEPDSETDSPIQETVNPGQEAVEPGQDTGTYRNEREDQLWPEDMLTAESGSARRQPKVAMTLFGNAISNNSDAGSGRSSAPMQSSGVIPTDEVRENQATSYGIPVSFGVGAKIFFTERWALGAGVNCSFLTRRFSGVYYNHEGTAFADSDIRNTQTYVGIPVNVYFSIASGDFYDFYAYAGGTVEKCVSDTYLIDTPGSSITWRSKSPGVQMSAVAGIGVEFMLGNRIGLYIDPSLRYYFESRQPKSIRTVQPLMLNFEAGLRIRFR</sequence>
<gene>
    <name evidence="4" type="ORF">IAC07_06030</name>
</gene>
<accession>A0A940DNU8</accession>
<feature type="domain" description="Outer membrane protein beta-barrel" evidence="3">
    <location>
        <begin position="237"/>
        <end position="386"/>
    </location>
</feature>
<name>A0A940DNU8_9BACT</name>
<dbReference type="Proteomes" id="UP000771749">
    <property type="component" value="Unassembled WGS sequence"/>
</dbReference>
<proteinExistence type="predicted"/>
<dbReference type="InterPro" id="IPR036709">
    <property type="entry name" value="Autotransporte_beta_dom_sf"/>
</dbReference>
<dbReference type="AlphaFoldDB" id="A0A940DNU8"/>
<dbReference type="EMBL" id="JADIMJ010000089">
    <property type="protein sequence ID" value="MBO8454264.1"/>
    <property type="molecule type" value="Genomic_DNA"/>
</dbReference>
<reference evidence="4" key="2">
    <citation type="journal article" date="2021" name="PeerJ">
        <title>Extensive microbial diversity within the chicken gut microbiome revealed by metagenomics and culture.</title>
        <authorList>
            <person name="Gilroy R."/>
            <person name="Ravi A."/>
            <person name="Getino M."/>
            <person name="Pursley I."/>
            <person name="Horton D.L."/>
            <person name="Alikhan N.F."/>
            <person name="Baker D."/>
            <person name="Gharbi K."/>
            <person name="Hall N."/>
            <person name="Watson M."/>
            <person name="Adriaenssens E.M."/>
            <person name="Foster-Nyarko E."/>
            <person name="Jarju S."/>
            <person name="Secka A."/>
            <person name="Antonio M."/>
            <person name="Oren A."/>
            <person name="Chaudhuri R.R."/>
            <person name="La Ragione R."/>
            <person name="Hildebrand F."/>
            <person name="Pallen M.J."/>
        </authorList>
    </citation>
    <scope>NUCLEOTIDE SEQUENCE</scope>
    <source>
        <strain evidence="4">F1-3629</strain>
    </source>
</reference>
<feature type="region of interest" description="Disordered" evidence="1">
    <location>
        <begin position="86"/>
        <end position="186"/>
    </location>
</feature>
<keyword evidence="2" id="KW-1133">Transmembrane helix</keyword>
<keyword evidence="2" id="KW-0812">Transmembrane</keyword>
<dbReference type="SUPFAM" id="SSF103515">
    <property type="entry name" value="Autotransporter"/>
    <property type="match status" value="1"/>
</dbReference>
<comment type="caution">
    <text evidence="4">The sequence shown here is derived from an EMBL/GenBank/DDBJ whole genome shotgun (WGS) entry which is preliminary data.</text>
</comment>
<organism evidence="4 5">
    <name type="scientific">Candidatus Cryptobacteroides gallistercoris</name>
    <dbReference type="NCBI Taxonomy" id="2840765"/>
    <lineage>
        <taxon>Bacteria</taxon>
        <taxon>Pseudomonadati</taxon>
        <taxon>Bacteroidota</taxon>
        <taxon>Bacteroidia</taxon>
        <taxon>Bacteroidales</taxon>
        <taxon>Candidatus Cryptobacteroides</taxon>
    </lineage>
</organism>
<feature type="compositionally biased region" description="Polar residues" evidence="1">
    <location>
        <begin position="111"/>
        <end position="131"/>
    </location>
</feature>